<dbReference type="AlphaFoldDB" id="A0A9X9S4R1"/>
<proteinExistence type="predicted"/>
<name>A0A9X9S4R1_METOG</name>
<dbReference type="EMBL" id="CP113361">
    <property type="protein sequence ID" value="WAI01438.1"/>
    <property type="molecule type" value="Genomic_DNA"/>
</dbReference>
<evidence type="ECO:0000313" key="1">
    <source>
        <dbReference type="EMBL" id="WAI01438.1"/>
    </source>
</evidence>
<dbReference type="Proteomes" id="UP001163096">
    <property type="component" value="Chromosome"/>
</dbReference>
<reference evidence="1" key="1">
    <citation type="submission" date="2022-11" db="EMBL/GenBank/DDBJ databases">
        <title>Complete genome sequence of Methanogenium organophilum DSM 3596.</title>
        <authorList>
            <person name="Chen S.-C."/>
            <person name="Lai S.-J."/>
            <person name="You Y.-T."/>
        </authorList>
    </citation>
    <scope>NUCLEOTIDE SEQUENCE</scope>
    <source>
        <strain evidence="1">DSM 3596</strain>
    </source>
</reference>
<sequence length="45" mass="5192">MISGEFLQTPYIVSNDLFSTDSPAPAWGERLFSYFRDLSEEFTII</sequence>
<accession>A0A9X9S4R1</accession>
<keyword evidence="2" id="KW-1185">Reference proteome</keyword>
<dbReference type="RefSeq" id="WP_268186669.1">
    <property type="nucleotide sequence ID" value="NZ_CP113361.1"/>
</dbReference>
<dbReference type="KEGG" id="mou:OU421_00780"/>
<organism evidence="1 2">
    <name type="scientific">Methanogenium organophilum</name>
    <dbReference type="NCBI Taxonomy" id="2199"/>
    <lineage>
        <taxon>Archaea</taxon>
        <taxon>Methanobacteriati</taxon>
        <taxon>Methanobacteriota</taxon>
        <taxon>Stenosarchaea group</taxon>
        <taxon>Methanomicrobia</taxon>
        <taxon>Methanomicrobiales</taxon>
        <taxon>Methanomicrobiaceae</taxon>
        <taxon>Methanogenium</taxon>
    </lineage>
</organism>
<gene>
    <name evidence="1" type="ORF">OU421_00780</name>
</gene>
<protein>
    <submittedName>
        <fullName evidence="1">DUF1724 domain-containing protein</fullName>
    </submittedName>
</protein>
<evidence type="ECO:0000313" key="2">
    <source>
        <dbReference type="Proteomes" id="UP001163096"/>
    </source>
</evidence>
<dbReference type="GeneID" id="76833592"/>